<evidence type="ECO:0000256" key="6">
    <source>
        <dbReference type="ARBA" id="ARBA00023002"/>
    </source>
</evidence>
<evidence type="ECO:0000256" key="4">
    <source>
        <dbReference type="ARBA" id="ARBA00022827"/>
    </source>
</evidence>
<dbReference type="GO" id="GO:0004499">
    <property type="term" value="F:N,N-dimethylaniline monooxygenase activity"/>
    <property type="evidence" value="ECO:0007669"/>
    <property type="project" value="InterPro"/>
</dbReference>
<evidence type="ECO:0000256" key="2">
    <source>
        <dbReference type="ARBA" id="ARBA00009183"/>
    </source>
</evidence>
<dbReference type="STRING" id="1507870.A0A1V8TCW5"/>
<dbReference type="Proteomes" id="UP000192596">
    <property type="component" value="Unassembled WGS sequence"/>
</dbReference>
<keyword evidence="6" id="KW-0560">Oxidoreductase</keyword>
<dbReference type="InParanoid" id="A0A1V8TCW5"/>
<dbReference type="GO" id="GO:0050661">
    <property type="term" value="F:NADP binding"/>
    <property type="evidence" value="ECO:0007669"/>
    <property type="project" value="InterPro"/>
</dbReference>
<dbReference type="InterPro" id="IPR036188">
    <property type="entry name" value="FAD/NAD-bd_sf"/>
</dbReference>
<dbReference type="Pfam" id="PF00743">
    <property type="entry name" value="FMO-like"/>
    <property type="match status" value="2"/>
</dbReference>
<organism evidence="8 9">
    <name type="scientific">Cryoendolithus antarcticus</name>
    <dbReference type="NCBI Taxonomy" id="1507870"/>
    <lineage>
        <taxon>Eukaryota</taxon>
        <taxon>Fungi</taxon>
        <taxon>Dikarya</taxon>
        <taxon>Ascomycota</taxon>
        <taxon>Pezizomycotina</taxon>
        <taxon>Dothideomycetes</taxon>
        <taxon>Dothideomycetidae</taxon>
        <taxon>Cladosporiales</taxon>
        <taxon>Cladosporiaceae</taxon>
        <taxon>Cryoendolithus</taxon>
    </lineage>
</organism>
<evidence type="ECO:0000313" key="9">
    <source>
        <dbReference type="Proteomes" id="UP000192596"/>
    </source>
</evidence>
<keyword evidence="4" id="KW-0274">FAD</keyword>
<dbReference type="EMBL" id="NAJO01000011">
    <property type="protein sequence ID" value="OQO09052.1"/>
    <property type="molecule type" value="Genomic_DNA"/>
</dbReference>
<proteinExistence type="inferred from homology"/>
<evidence type="ECO:0000256" key="5">
    <source>
        <dbReference type="ARBA" id="ARBA00022857"/>
    </source>
</evidence>
<comment type="similarity">
    <text evidence="2">Belongs to the FMO family.</text>
</comment>
<comment type="cofactor">
    <cofactor evidence="1">
        <name>FAD</name>
        <dbReference type="ChEBI" id="CHEBI:57692"/>
    </cofactor>
</comment>
<name>A0A1V8TCW5_9PEZI</name>
<dbReference type="SUPFAM" id="SSF51905">
    <property type="entry name" value="FAD/NAD(P)-binding domain"/>
    <property type="match status" value="2"/>
</dbReference>
<accession>A0A1V8TCW5</accession>
<reference evidence="9" key="1">
    <citation type="submission" date="2017-03" db="EMBL/GenBank/DDBJ databases">
        <title>Genomes of endolithic fungi from Antarctica.</title>
        <authorList>
            <person name="Coleine C."/>
            <person name="Masonjones S."/>
            <person name="Stajich J.E."/>
        </authorList>
    </citation>
    <scope>NUCLEOTIDE SEQUENCE [LARGE SCALE GENOMIC DNA]</scope>
    <source>
        <strain evidence="9">CCFEE 5527</strain>
    </source>
</reference>
<evidence type="ECO:0000256" key="1">
    <source>
        <dbReference type="ARBA" id="ARBA00001974"/>
    </source>
</evidence>
<sequence length="814" mass="90528">MPDGETGPRYYFTAWQRSILPEYIQLKFDDGRPSETKPLTAQEVDDAQARLESAEPLETGYDVAAIDSYKTSASLKKLGVISKFTKFQVRLPTPANVMGPFVRPELQAAAEPIYEAALYQAISNIQNAIPHGELAIQIDQAVDTAFWAGVVWEPYSGEGDRDAVKRIIVDSTTRMIAQIDTDVAVGIHNCYVRLGVITPNGFPKADICPGDMEHKHFLVPTSLAAVVDRTLRVMARMSRPLGFVHFPIPKSAGDHLDAYCAPLADILPKLKQHGTDLYLGVGHHNHASATKGMIEAEEKVLDGYPLGVASEYERWLRAHSVAIIGAGPSGLAVAKYLVAEQAFSKIQIFEQRSTVGGIWNYVPCPTGTAARVARWYSDVERVEGRMADTSTDHLFGDTSVKHVEPLTPLYDRLETNIPRDLMGFSDLDWPKDTQLFPKHETVLEYIEQYAEDVRHLIAFRAQVNSVHPEGTKWHVDVTVPQISGSRTVQHHTFDAVIVASGHFDVPNVPAVAGMESWVQAYPGSILHSKYYRTPEQYADKKVIVVGNSASGIDIGAQIRTVCRAPLIASTRSASYLQTETLPEQVDKPAISEYIVKDRTVVFADGSREQHVDTILYCTGYFYSFDFLEGLDDEPIVTSGERVENLYQHLFYRPNPSLIFPTLNQKIIPFPFAEAQAAVIARFLAGRLSLPSALDMKQWENATVAEMGAGREFHVLKFPRDADYINMMHDWATRAQDITAPSFGGASKEVIAPRQGNDAQAMEYRAAGAKRPPYWTEREYWMRERFPAIKKAFQDFGGARHSKSTLADVGFVFNG</sequence>
<dbReference type="Gene3D" id="3.50.50.60">
    <property type="entry name" value="FAD/NAD(P)-binding domain"/>
    <property type="match status" value="2"/>
</dbReference>
<keyword evidence="9" id="KW-1185">Reference proteome</keyword>
<gene>
    <name evidence="8" type="ORF">B0A48_05943</name>
</gene>
<keyword evidence="3" id="KW-0285">Flavoprotein</keyword>
<dbReference type="PRINTS" id="PR00419">
    <property type="entry name" value="ADXRDTASE"/>
</dbReference>
<keyword evidence="5" id="KW-0521">NADP</keyword>
<dbReference type="OrthoDB" id="66881at2759"/>
<dbReference type="InterPro" id="IPR020946">
    <property type="entry name" value="Flavin_mOase-like"/>
</dbReference>
<keyword evidence="7" id="KW-0503">Monooxygenase</keyword>
<dbReference type="InterPro" id="IPR050346">
    <property type="entry name" value="FMO-like"/>
</dbReference>
<evidence type="ECO:0000256" key="3">
    <source>
        <dbReference type="ARBA" id="ARBA00022630"/>
    </source>
</evidence>
<dbReference type="AlphaFoldDB" id="A0A1V8TCW5"/>
<protein>
    <submittedName>
        <fullName evidence="8">Uncharacterized protein</fullName>
    </submittedName>
</protein>
<dbReference type="Pfam" id="PF13450">
    <property type="entry name" value="NAD_binding_8"/>
    <property type="match status" value="1"/>
</dbReference>
<dbReference type="PANTHER" id="PTHR23023">
    <property type="entry name" value="DIMETHYLANILINE MONOOXYGENASE"/>
    <property type="match status" value="1"/>
</dbReference>
<comment type="caution">
    <text evidence="8">The sequence shown here is derived from an EMBL/GenBank/DDBJ whole genome shotgun (WGS) entry which is preliminary data.</text>
</comment>
<dbReference type="GO" id="GO:0050660">
    <property type="term" value="F:flavin adenine dinucleotide binding"/>
    <property type="evidence" value="ECO:0007669"/>
    <property type="project" value="InterPro"/>
</dbReference>
<evidence type="ECO:0000313" key="8">
    <source>
        <dbReference type="EMBL" id="OQO09052.1"/>
    </source>
</evidence>
<evidence type="ECO:0000256" key="7">
    <source>
        <dbReference type="ARBA" id="ARBA00023033"/>
    </source>
</evidence>
<dbReference type="FunFam" id="3.50.50.60:FF:000138">
    <property type="entry name" value="Flavin-containing monooxygenase"/>
    <property type="match status" value="1"/>
</dbReference>